<evidence type="ECO:0000256" key="1">
    <source>
        <dbReference type="SAM" id="MobiDB-lite"/>
    </source>
</evidence>
<comment type="caution">
    <text evidence="2">The sequence shown here is derived from an EMBL/GenBank/DDBJ whole genome shotgun (WGS) entry which is preliminary data.</text>
</comment>
<evidence type="ECO:0000313" key="3">
    <source>
        <dbReference type="Proteomes" id="UP000031516"/>
    </source>
</evidence>
<dbReference type="EMBL" id="CCBQ010000027">
    <property type="protein sequence ID" value="CDO93892.1"/>
    <property type="molecule type" value="Genomic_DNA"/>
</dbReference>
<gene>
    <name evidence="2" type="ORF">KLDO_g2180</name>
</gene>
<dbReference type="AlphaFoldDB" id="A0A0A8L4T0"/>
<proteinExistence type="predicted"/>
<name>A0A0A8L4T0_9SACH</name>
<dbReference type="Proteomes" id="UP000031516">
    <property type="component" value="Unassembled WGS sequence"/>
</dbReference>
<feature type="region of interest" description="Disordered" evidence="1">
    <location>
        <begin position="52"/>
        <end position="75"/>
    </location>
</feature>
<evidence type="ECO:0000313" key="2">
    <source>
        <dbReference type="EMBL" id="CDO93892.1"/>
    </source>
</evidence>
<organism evidence="2 3">
    <name type="scientific">Kluyveromyces dobzhanskii CBS 2104</name>
    <dbReference type="NCBI Taxonomy" id="1427455"/>
    <lineage>
        <taxon>Eukaryota</taxon>
        <taxon>Fungi</taxon>
        <taxon>Dikarya</taxon>
        <taxon>Ascomycota</taxon>
        <taxon>Saccharomycotina</taxon>
        <taxon>Saccharomycetes</taxon>
        <taxon>Saccharomycetales</taxon>
        <taxon>Saccharomycetaceae</taxon>
        <taxon>Kluyveromyces</taxon>
    </lineage>
</organism>
<reference evidence="2 3" key="1">
    <citation type="submission" date="2014-03" db="EMBL/GenBank/DDBJ databases">
        <title>The genome of Kluyveromyces dobzhanskii.</title>
        <authorList>
            <person name="Nystedt B."/>
            <person name="Astrom S."/>
        </authorList>
    </citation>
    <scope>NUCLEOTIDE SEQUENCE [LARGE SCALE GENOMIC DNA]</scope>
    <source>
        <strain evidence="2 3">CBS 2104</strain>
    </source>
</reference>
<dbReference type="OrthoDB" id="5398685at2759"/>
<feature type="compositionally biased region" description="Polar residues" evidence="1">
    <location>
        <begin position="61"/>
        <end position="75"/>
    </location>
</feature>
<sequence>MTSEEPEITDFSPATLADTLKKIDQGEKTADQMEKILNQMENRIEALLNDLSTLDSDNKESLTNPENGNTADNDN</sequence>
<keyword evidence="3" id="KW-1185">Reference proteome</keyword>
<protein>
    <submittedName>
        <fullName evidence="2">WGS project CCBQ000000000 data, contig 00102</fullName>
    </submittedName>
</protein>
<accession>A0A0A8L4T0</accession>